<dbReference type="PANTHER" id="PTHR28094">
    <property type="entry name" value="MEIOTICALLY UP-REGULATED GENE 113 PROTEIN"/>
    <property type="match status" value="1"/>
</dbReference>
<evidence type="ECO:0000313" key="4">
    <source>
        <dbReference type="Proteomes" id="UP000039046"/>
    </source>
</evidence>
<organism evidence="3 4">
    <name type="scientific">[Torrubiella] hemipterigena</name>
    <dbReference type="NCBI Taxonomy" id="1531966"/>
    <lineage>
        <taxon>Eukaryota</taxon>
        <taxon>Fungi</taxon>
        <taxon>Dikarya</taxon>
        <taxon>Ascomycota</taxon>
        <taxon>Pezizomycotina</taxon>
        <taxon>Sordariomycetes</taxon>
        <taxon>Hypocreomycetidae</taxon>
        <taxon>Hypocreales</taxon>
        <taxon>Clavicipitaceae</taxon>
        <taxon>Clavicipitaceae incertae sedis</taxon>
        <taxon>'Torrubiella' clade</taxon>
    </lineage>
</organism>
<dbReference type="OrthoDB" id="4142200at2759"/>
<dbReference type="InterPro" id="IPR018306">
    <property type="entry name" value="Phage_T5_Orf172_DNA-bd"/>
</dbReference>
<dbReference type="PANTHER" id="PTHR28094:SF2">
    <property type="entry name" value="BACTERIOPHAGE T5 ORF172 DNA-BINDING DOMAIN-CONTAINING PROTEIN"/>
    <property type="match status" value="1"/>
</dbReference>
<name>A0A0A1TFU7_9HYPO</name>
<accession>A0A0A1TFU7</accession>
<evidence type="ECO:0000259" key="2">
    <source>
        <dbReference type="SMART" id="SM00974"/>
    </source>
</evidence>
<dbReference type="Pfam" id="PF10544">
    <property type="entry name" value="T5orf172"/>
    <property type="match status" value="1"/>
</dbReference>
<evidence type="ECO:0000313" key="3">
    <source>
        <dbReference type="EMBL" id="CEJ86924.1"/>
    </source>
</evidence>
<protein>
    <recommendedName>
        <fullName evidence="2">Bacteriophage T5 Orf172 DNA-binding domain-containing protein</fullName>
    </recommendedName>
</protein>
<dbReference type="EMBL" id="CDHN01000002">
    <property type="protein sequence ID" value="CEJ86924.1"/>
    <property type="molecule type" value="Genomic_DNA"/>
</dbReference>
<evidence type="ECO:0000256" key="1">
    <source>
        <dbReference type="SAM" id="MobiDB-lite"/>
    </source>
</evidence>
<feature type="compositionally biased region" description="Basic and acidic residues" evidence="1">
    <location>
        <begin position="122"/>
        <end position="134"/>
    </location>
</feature>
<dbReference type="HOGENOM" id="CLU_024511_1_0_1"/>
<sequence>MPFVANTPESLLARSDSKDPNSTCRGITSAGRPCRRSVSTGNTPPRKRSKLDLSDESLYCWQHKEQAVHSAASSPGPKPSMKPIREERTSIDTLADRLGLVDLEEKKRPPPAAVRQVKRAHRYPDGFNEKDPRRPTASRKKQSSSLQLCCFSIPIDEIADQPLRPRPTTSPRRVSSAPAQHYASPKYQSPPQIVVGRPRLHTAKSHTARLKSLISNNLPAATASSLLTELARPYVDAEEPGYIYMFWLTPTNTAPLAAAQSLIDNSDSDSDSGDAASSVSAYSSSKTMLLKIGRAANVQRRMNQWQRQCGYEVQVLRYYPQGLSDGQTPHCKRVERLIHIELAGLGMKASLGSCKACGREHREWFEVEVKREAVRKVDRVIRRWIEWDLASNVENDDGNDLHDTT</sequence>
<keyword evidence="4" id="KW-1185">Reference proteome</keyword>
<dbReference type="Proteomes" id="UP000039046">
    <property type="component" value="Unassembled WGS sequence"/>
</dbReference>
<feature type="region of interest" description="Disordered" evidence="1">
    <location>
        <begin position="1"/>
        <end position="53"/>
    </location>
</feature>
<gene>
    <name evidence="3" type="ORF">VHEMI04249</name>
</gene>
<feature type="region of interest" description="Disordered" evidence="1">
    <location>
        <begin position="160"/>
        <end position="193"/>
    </location>
</feature>
<dbReference type="InterPro" id="IPR053006">
    <property type="entry name" value="Meiosis_regulatory"/>
</dbReference>
<proteinExistence type="predicted"/>
<feature type="region of interest" description="Disordered" evidence="1">
    <location>
        <begin position="105"/>
        <end position="145"/>
    </location>
</feature>
<dbReference type="STRING" id="1531966.A0A0A1TFU7"/>
<feature type="domain" description="Bacteriophage T5 Orf172 DNA-binding" evidence="2">
    <location>
        <begin position="284"/>
        <end position="377"/>
    </location>
</feature>
<dbReference type="AlphaFoldDB" id="A0A0A1TFU7"/>
<reference evidence="3 4" key="1">
    <citation type="journal article" date="2015" name="Genome Announc.">
        <title>Draft Genome Sequence and Gene Annotation of the Entomopathogenic Fungus Verticillium hemipterigenum.</title>
        <authorList>
            <person name="Horn F."/>
            <person name="Habel A."/>
            <person name="Scharf D.H."/>
            <person name="Dworschak J."/>
            <person name="Brakhage A.A."/>
            <person name="Guthke R."/>
            <person name="Hertweck C."/>
            <person name="Linde J."/>
        </authorList>
    </citation>
    <scope>NUCLEOTIDE SEQUENCE [LARGE SCALE GENOMIC DNA]</scope>
</reference>
<feature type="compositionally biased region" description="Low complexity" evidence="1">
    <location>
        <begin position="166"/>
        <end position="176"/>
    </location>
</feature>
<dbReference type="SMART" id="SM00974">
    <property type="entry name" value="T5orf172"/>
    <property type="match status" value="1"/>
</dbReference>